<dbReference type="KEGG" id="tje:TJEJU_2442"/>
<dbReference type="Proteomes" id="UP000215214">
    <property type="component" value="Chromosome TJEJU"/>
</dbReference>
<keyword evidence="1" id="KW-1133">Transmembrane helix</keyword>
<feature type="transmembrane region" description="Helical" evidence="1">
    <location>
        <begin position="33"/>
        <end position="52"/>
    </location>
</feature>
<name>A0A238UAA5_9FLAO</name>
<dbReference type="Pfam" id="PF26604">
    <property type="entry name" value="CBU_0592"/>
    <property type="match status" value="1"/>
</dbReference>
<dbReference type="AlphaFoldDB" id="A0A238UAA5"/>
<feature type="transmembrane region" description="Helical" evidence="1">
    <location>
        <begin position="58"/>
        <end position="77"/>
    </location>
</feature>
<proteinExistence type="predicted"/>
<dbReference type="Gene3D" id="1.20.1280.290">
    <property type="match status" value="1"/>
</dbReference>
<reference evidence="3 4" key="1">
    <citation type="submission" date="2017-07" db="EMBL/GenBank/DDBJ databases">
        <authorList>
            <person name="Sun Z.S."/>
            <person name="Albrecht U."/>
            <person name="Echele G."/>
            <person name="Lee C.C."/>
        </authorList>
    </citation>
    <scope>NUCLEOTIDE SEQUENCE [LARGE SCALE GENOMIC DNA]</scope>
    <source>
        <strain evidence="4">type strain: KCTC 22618</strain>
    </source>
</reference>
<accession>A0A238UAA5</accession>
<dbReference type="EMBL" id="LT899436">
    <property type="protein sequence ID" value="SNR16127.1"/>
    <property type="molecule type" value="Genomic_DNA"/>
</dbReference>
<keyword evidence="1" id="KW-0812">Transmembrane</keyword>
<protein>
    <recommendedName>
        <fullName evidence="2">CBU-0592-like domain-containing protein</fullName>
    </recommendedName>
</protein>
<evidence type="ECO:0000259" key="2">
    <source>
        <dbReference type="Pfam" id="PF26604"/>
    </source>
</evidence>
<sequence>MDYFTIMGWLGVLIFIVSYILLGLEVLSAKKSLYHWLNFIGALCLVVNAIGIKDHPTITVNSIWGLIALLTVIKIYTRKELRKTK</sequence>
<evidence type="ECO:0000313" key="3">
    <source>
        <dbReference type="EMBL" id="SNR16127.1"/>
    </source>
</evidence>
<dbReference type="InterPro" id="IPR058058">
    <property type="entry name" value="CBU_0592-like"/>
</dbReference>
<gene>
    <name evidence="3" type="ORF">TJEJU_2442</name>
</gene>
<keyword evidence="1" id="KW-0472">Membrane</keyword>
<evidence type="ECO:0000313" key="4">
    <source>
        <dbReference type="Proteomes" id="UP000215214"/>
    </source>
</evidence>
<feature type="domain" description="CBU-0592-like" evidence="2">
    <location>
        <begin position="5"/>
        <end position="78"/>
    </location>
</feature>
<keyword evidence="4" id="KW-1185">Reference proteome</keyword>
<organism evidence="3 4">
    <name type="scientific">Tenacibaculum jejuense</name>
    <dbReference type="NCBI Taxonomy" id="584609"/>
    <lineage>
        <taxon>Bacteria</taxon>
        <taxon>Pseudomonadati</taxon>
        <taxon>Bacteroidota</taxon>
        <taxon>Flavobacteriia</taxon>
        <taxon>Flavobacteriales</taxon>
        <taxon>Flavobacteriaceae</taxon>
        <taxon>Tenacibaculum</taxon>
    </lineage>
</organism>
<feature type="transmembrane region" description="Helical" evidence="1">
    <location>
        <begin position="6"/>
        <end position="26"/>
    </location>
</feature>
<evidence type="ECO:0000256" key="1">
    <source>
        <dbReference type="SAM" id="Phobius"/>
    </source>
</evidence>
<dbReference type="NCBIfam" id="NF047864">
    <property type="entry name" value="CBU_0592_membra"/>
    <property type="match status" value="1"/>
</dbReference>
<dbReference type="RefSeq" id="WP_157730201.1">
    <property type="nucleotide sequence ID" value="NZ_LT899436.1"/>
</dbReference>
<dbReference type="OrthoDB" id="826808at2"/>